<keyword evidence="4" id="KW-1185">Reference proteome</keyword>
<dbReference type="EMBL" id="JACHIN010000019">
    <property type="protein sequence ID" value="MBB5083832.1"/>
    <property type="molecule type" value="Genomic_DNA"/>
</dbReference>
<dbReference type="PANTHER" id="PTHR39428">
    <property type="entry name" value="F420H(2)-DEPENDENT QUINONE REDUCTASE RV1261C"/>
    <property type="match status" value="1"/>
</dbReference>
<gene>
    <name evidence="3" type="ORF">HNR40_009337</name>
</gene>
<protein>
    <submittedName>
        <fullName evidence="3">Deazaflavin-dependent oxidoreductase (Nitroreductase family)</fullName>
    </submittedName>
</protein>
<comment type="similarity">
    <text evidence="1">Belongs to the F420H(2)-dependent quinone reductase family.</text>
</comment>
<organism evidence="3 4">
    <name type="scientific">Nonomuraea endophytica</name>
    <dbReference type="NCBI Taxonomy" id="714136"/>
    <lineage>
        <taxon>Bacteria</taxon>
        <taxon>Bacillati</taxon>
        <taxon>Actinomycetota</taxon>
        <taxon>Actinomycetes</taxon>
        <taxon>Streptosporangiales</taxon>
        <taxon>Streptosporangiaceae</taxon>
        <taxon>Nonomuraea</taxon>
    </lineage>
</organism>
<proteinExistence type="inferred from homology"/>
<dbReference type="Gene3D" id="2.30.110.10">
    <property type="entry name" value="Electron Transport, Fmn-binding Protein, Chain A"/>
    <property type="match status" value="1"/>
</dbReference>
<dbReference type="GO" id="GO:0070967">
    <property type="term" value="F:coenzyme F420 binding"/>
    <property type="evidence" value="ECO:0007669"/>
    <property type="project" value="TreeGrafter"/>
</dbReference>
<dbReference type="Proteomes" id="UP000568380">
    <property type="component" value="Unassembled WGS sequence"/>
</dbReference>
<sequence length="111" mass="12340">MSDLVITTVGRKTGRLRTTTHAYSSDDGHLVLIGPGSERGPHLPGWYRDLVAHPEAEVQLGDKKLHVRAHTAHGAERRRLWNELVASRPVYQRYANAARGEIPVVVLEETA</sequence>
<evidence type="ECO:0000313" key="4">
    <source>
        <dbReference type="Proteomes" id="UP000568380"/>
    </source>
</evidence>
<evidence type="ECO:0000256" key="2">
    <source>
        <dbReference type="ARBA" id="ARBA00049106"/>
    </source>
</evidence>
<dbReference type="Pfam" id="PF04075">
    <property type="entry name" value="F420H2_quin_red"/>
    <property type="match status" value="1"/>
</dbReference>
<dbReference type="RefSeq" id="WP_184973293.1">
    <property type="nucleotide sequence ID" value="NZ_JACHIN010000019.1"/>
</dbReference>
<comment type="catalytic activity">
    <reaction evidence="2">
        <text>oxidized coenzyme F420-(gamma-L-Glu)(n) + a quinol + H(+) = reduced coenzyme F420-(gamma-L-Glu)(n) + a quinone</text>
        <dbReference type="Rhea" id="RHEA:39663"/>
        <dbReference type="Rhea" id="RHEA-COMP:12939"/>
        <dbReference type="Rhea" id="RHEA-COMP:14378"/>
        <dbReference type="ChEBI" id="CHEBI:15378"/>
        <dbReference type="ChEBI" id="CHEBI:24646"/>
        <dbReference type="ChEBI" id="CHEBI:132124"/>
        <dbReference type="ChEBI" id="CHEBI:133980"/>
        <dbReference type="ChEBI" id="CHEBI:139511"/>
    </reaction>
</comment>
<reference evidence="3 4" key="1">
    <citation type="submission" date="2020-08" db="EMBL/GenBank/DDBJ databases">
        <title>Genomic Encyclopedia of Type Strains, Phase IV (KMG-IV): sequencing the most valuable type-strain genomes for metagenomic binning, comparative biology and taxonomic classification.</title>
        <authorList>
            <person name="Goeker M."/>
        </authorList>
    </citation>
    <scope>NUCLEOTIDE SEQUENCE [LARGE SCALE GENOMIC DNA]</scope>
    <source>
        <strain evidence="3 4">DSM 45385</strain>
    </source>
</reference>
<dbReference type="InterPro" id="IPR004378">
    <property type="entry name" value="F420H2_quin_Rdtase"/>
</dbReference>
<accession>A0A7W8EMD1</accession>
<comment type="caution">
    <text evidence="3">The sequence shown here is derived from an EMBL/GenBank/DDBJ whole genome shotgun (WGS) entry which is preliminary data.</text>
</comment>
<evidence type="ECO:0000256" key="1">
    <source>
        <dbReference type="ARBA" id="ARBA00008710"/>
    </source>
</evidence>
<dbReference type="GO" id="GO:0016491">
    <property type="term" value="F:oxidoreductase activity"/>
    <property type="evidence" value="ECO:0007669"/>
    <property type="project" value="InterPro"/>
</dbReference>
<dbReference type="PANTHER" id="PTHR39428:SF1">
    <property type="entry name" value="F420H(2)-DEPENDENT QUINONE REDUCTASE RV1261C"/>
    <property type="match status" value="1"/>
</dbReference>
<evidence type="ECO:0000313" key="3">
    <source>
        <dbReference type="EMBL" id="MBB5083832.1"/>
    </source>
</evidence>
<dbReference type="AlphaFoldDB" id="A0A7W8EMD1"/>
<dbReference type="GO" id="GO:0005886">
    <property type="term" value="C:plasma membrane"/>
    <property type="evidence" value="ECO:0007669"/>
    <property type="project" value="TreeGrafter"/>
</dbReference>
<dbReference type="InterPro" id="IPR012349">
    <property type="entry name" value="Split_barrel_FMN-bd"/>
</dbReference>
<dbReference type="NCBIfam" id="TIGR00026">
    <property type="entry name" value="hi_GC_TIGR00026"/>
    <property type="match status" value="1"/>
</dbReference>
<name>A0A7W8EMD1_9ACTN</name>